<keyword evidence="1" id="KW-0472">Membrane</keyword>
<feature type="transmembrane region" description="Helical" evidence="1">
    <location>
        <begin position="6"/>
        <end position="28"/>
    </location>
</feature>
<keyword evidence="1" id="KW-1133">Transmembrane helix</keyword>
<evidence type="ECO:0000256" key="1">
    <source>
        <dbReference type="SAM" id="Phobius"/>
    </source>
</evidence>
<name>A0A8S5U796_9CAUD</name>
<proteinExistence type="predicted"/>
<accession>A0A8S5U796</accession>
<organism evidence="2">
    <name type="scientific">Podoviridae sp. cthau23</name>
    <dbReference type="NCBI Taxonomy" id="2825268"/>
    <lineage>
        <taxon>Viruses</taxon>
        <taxon>Duplodnaviria</taxon>
        <taxon>Heunggongvirae</taxon>
        <taxon>Uroviricota</taxon>
        <taxon>Caudoviricetes</taxon>
    </lineage>
</organism>
<keyword evidence="1" id="KW-0812">Transmembrane</keyword>
<evidence type="ECO:0000313" key="2">
    <source>
        <dbReference type="EMBL" id="DAF90290.1"/>
    </source>
</evidence>
<dbReference type="EMBL" id="BK016024">
    <property type="protein sequence ID" value="DAF90290.1"/>
    <property type="molecule type" value="Genomic_DNA"/>
</dbReference>
<protein>
    <submittedName>
        <fullName evidence="2">Uncharacterized protein</fullName>
    </submittedName>
</protein>
<reference evidence="2" key="1">
    <citation type="journal article" date="2021" name="Proc. Natl. Acad. Sci. U.S.A.">
        <title>A Catalog of Tens of Thousands of Viruses from Human Metagenomes Reveals Hidden Associations with Chronic Diseases.</title>
        <authorList>
            <person name="Tisza M.J."/>
            <person name="Buck C.B."/>
        </authorList>
    </citation>
    <scope>NUCLEOTIDE SEQUENCE</scope>
    <source>
        <strain evidence="2">Cthau23</strain>
    </source>
</reference>
<sequence>MIVSSARYQIVRLVHLLYLPIIFSPVIWREQRIGKRWQGNKKED</sequence>